<proteinExistence type="inferred from homology"/>
<evidence type="ECO:0000256" key="5">
    <source>
        <dbReference type="ARBA" id="ARBA00022679"/>
    </source>
</evidence>
<keyword evidence="10 13" id="KW-0460">Magnesium</keyword>
<name>A0AAV6GCL2_9TELE</name>
<comment type="pathway">
    <text evidence="2 13">Carbohydrate degradation; glycolysis; pyruvate from D-glyceraldehyde 3-phosphate: step 5/5.</text>
</comment>
<accession>A0AAV6GCL2</accession>
<keyword evidence="9" id="KW-0067">ATP-binding</keyword>
<dbReference type="GO" id="GO:0030955">
    <property type="term" value="F:potassium ion binding"/>
    <property type="evidence" value="ECO:0007669"/>
    <property type="project" value="InterPro"/>
</dbReference>
<gene>
    <name evidence="15" type="ORF">AALO_G00176070</name>
</gene>
<evidence type="ECO:0000256" key="7">
    <source>
        <dbReference type="ARBA" id="ARBA00022741"/>
    </source>
</evidence>
<keyword evidence="7" id="KW-0547">Nucleotide-binding</keyword>
<evidence type="ECO:0000256" key="2">
    <source>
        <dbReference type="ARBA" id="ARBA00004997"/>
    </source>
</evidence>
<feature type="domain" description="Pyruvate kinase barrel" evidence="14">
    <location>
        <begin position="66"/>
        <end position="302"/>
    </location>
</feature>
<evidence type="ECO:0000256" key="1">
    <source>
        <dbReference type="ARBA" id="ARBA00001958"/>
    </source>
</evidence>
<reference evidence="15" key="1">
    <citation type="submission" date="2020-10" db="EMBL/GenBank/DDBJ databases">
        <title>Chromosome-scale genome assembly of the Allis shad, Alosa alosa.</title>
        <authorList>
            <person name="Margot Z."/>
            <person name="Christophe K."/>
            <person name="Cabau C."/>
            <person name="Louis A."/>
            <person name="Berthelot C."/>
            <person name="Parey E."/>
            <person name="Roest Crollius H."/>
            <person name="Montfort J."/>
            <person name="Robinson-Rechavi M."/>
            <person name="Bucao C."/>
            <person name="Bouchez O."/>
            <person name="Gislard M."/>
            <person name="Lluch J."/>
            <person name="Milhes M."/>
            <person name="Lampietro C."/>
            <person name="Lopez Roques C."/>
            <person name="Donnadieu C."/>
            <person name="Braasch I."/>
            <person name="Desvignes T."/>
            <person name="Postlethwait J."/>
            <person name="Bobe J."/>
            <person name="Guiguen Y."/>
        </authorList>
    </citation>
    <scope>NUCLEOTIDE SEQUENCE</scope>
    <source>
        <strain evidence="15">M-15738</strain>
        <tissue evidence="15">Blood</tissue>
    </source>
</reference>
<evidence type="ECO:0000313" key="15">
    <source>
        <dbReference type="EMBL" id="KAG5271117.1"/>
    </source>
</evidence>
<dbReference type="Gene3D" id="2.40.33.10">
    <property type="entry name" value="PK beta-barrel domain-like"/>
    <property type="match status" value="1"/>
</dbReference>
<comment type="caution">
    <text evidence="15">The sequence shown here is derived from an EMBL/GenBank/DDBJ whole genome shotgun (WGS) entry which is preliminary data.</text>
</comment>
<evidence type="ECO:0000256" key="6">
    <source>
        <dbReference type="ARBA" id="ARBA00022723"/>
    </source>
</evidence>
<dbReference type="EC" id="2.7.1.40" evidence="4 13"/>
<dbReference type="InterPro" id="IPR001697">
    <property type="entry name" value="Pyr_Knase"/>
</dbReference>
<keyword evidence="8 13" id="KW-0418">Kinase</keyword>
<keyword evidence="11 13" id="KW-0324">Glycolysis</keyword>
<dbReference type="InterPro" id="IPR011037">
    <property type="entry name" value="Pyrv_Knase-like_insert_dom_sf"/>
</dbReference>
<dbReference type="Gene3D" id="3.40.1380.20">
    <property type="entry name" value="Pyruvate kinase, C-terminal domain"/>
    <property type="match status" value="1"/>
</dbReference>
<evidence type="ECO:0000256" key="9">
    <source>
        <dbReference type="ARBA" id="ARBA00022840"/>
    </source>
</evidence>
<keyword evidence="12" id="KW-0670">Pyruvate</keyword>
<organism evidence="15 16">
    <name type="scientific">Alosa alosa</name>
    <name type="common">allis shad</name>
    <dbReference type="NCBI Taxonomy" id="278164"/>
    <lineage>
        <taxon>Eukaryota</taxon>
        <taxon>Metazoa</taxon>
        <taxon>Chordata</taxon>
        <taxon>Craniata</taxon>
        <taxon>Vertebrata</taxon>
        <taxon>Euteleostomi</taxon>
        <taxon>Actinopterygii</taxon>
        <taxon>Neopterygii</taxon>
        <taxon>Teleostei</taxon>
        <taxon>Clupei</taxon>
        <taxon>Clupeiformes</taxon>
        <taxon>Clupeoidei</taxon>
        <taxon>Clupeidae</taxon>
        <taxon>Alosa</taxon>
    </lineage>
</organism>
<dbReference type="PANTHER" id="PTHR11817">
    <property type="entry name" value="PYRUVATE KINASE"/>
    <property type="match status" value="1"/>
</dbReference>
<protein>
    <recommendedName>
        <fullName evidence="4 13">Pyruvate kinase</fullName>
        <ecNumber evidence="4 13">2.7.1.40</ecNumber>
    </recommendedName>
</protein>
<evidence type="ECO:0000256" key="4">
    <source>
        <dbReference type="ARBA" id="ARBA00012142"/>
    </source>
</evidence>
<dbReference type="SUPFAM" id="SSF50800">
    <property type="entry name" value="PK beta-barrel domain-like"/>
    <property type="match status" value="1"/>
</dbReference>
<dbReference type="GO" id="GO:0000287">
    <property type="term" value="F:magnesium ion binding"/>
    <property type="evidence" value="ECO:0007669"/>
    <property type="project" value="InterPro"/>
</dbReference>
<dbReference type="FunFam" id="2.40.33.10:FF:000023">
    <property type="entry name" value="Pyruvate kinase PKM"/>
    <property type="match status" value="1"/>
</dbReference>
<evidence type="ECO:0000256" key="8">
    <source>
        <dbReference type="ARBA" id="ARBA00022777"/>
    </source>
</evidence>
<keyword evidence="5 13" id="KW-0808">Transferase</keyword>
<keyword evidence="6" id="KW-0479">Metal-binding</keyword>
<comment type="similarity">
    <text evidence="3 13">Belongs to the pyruvate kinase family.</text>
</comment>
<comment type="catalytic activity">
    <reaction evidence="13">
        <text>pyruvate + ATP = phosphoenolpyruvate + ADP + H(+)</text>
        <dbReference type="Rhea" id="RHEA:18157"/>
        <dbReference type="ChEBI" id="CHEBI:15361"/>
        <dbReference type="ChEBI" id="CHEBI:15378"/>
        <dbReference type="ChEBI" id="CHEBI:30616"/>
        <dbReference type="ChEBI" id="CHEBI:58702"/>
        <dbReference type="ChEBI" id="CHEBI:456216"/>
        <dbReference type="EC" id="2.7.1.40"/>
    </reaction>
</comment>
<dbReference type="AlphaFoldDB" id="A0AAV6GCL2"/>
<sequence length="303" mass="33389">MDVRSTTSASVSQSLLPPSARIRRYSDVMALPDSFIQKQQLDASMADTFLEHLCLLDIDQEPIIARNTSIICTIGPASRSVVKLKEMVKAGMNIARLNFSHGSHEYHGETIQNIREAVESMTTDPLYYRPVAIALDTKGPEIRTGLVQGQAEEEVELVRGATVRVVTKETDRDKTDSSMIWVDYPSLPKVIKRGGRIYIDDGLIALKALEIGEDWVETRVENGGTLGSRKGVNLPGAELIKLPAVSERDRADLQFGVEQGVDMVFASFIRSAQDVRAVRDALGPKGKNIKIISKVESRQGVQK</sequence>
<dbReference type="Gene3D" id="3.20.20.60">
    <property type="entry name" value="Phosphoenolpyruvate-binding domains"/>
    <property type="match status" value="1"/>
</dbReference>
<evidence type="ECO:0000259" key="14">
    <source>
        <dbReference type="Pfam" id="PF00224"/>
    </source>
</evidence>
<evidence type="ECO:0000256" key="10">
    <source>
        <dbReference type="ARBA" id="ARBA00022842"/>
    </source>
</evidence>
<dbReference type="Proteomes" id="UP000823561">
    <property type="component" value="Chromosome 13"/>
</dbReference>
<dbReference type="Pfam" id="PF00224">
    <property type="entry name" value="PK"/>
    <property type="match status" value="1"/>
</dbReference>
<dbReference type="PROSITE" id="PS00110">
    <property type="entry name" value="PYRUVATE_KINASE"/>
    <property type="match status" value="1"/>
</dbReference>
<comment type="cofactor">
    <cofactor evidence="1">
        <name>K(+)</name>
        <dbReference type="ChEBI" id="CHEBI:29103"/>
    </cofactor>
</comment>
<dbReference type="InterPro" id="IPR015806">
    <property type="entry name" value="Pyrv_Knase_insert_dom_sf"/>
</dbReference>
<dbReference type="PRINTS" id="PR01050">
    <property type="entry name" value="PYRUVTKNASE"/>
</dbReference>
<evidence type="ECO:0000256" key="11">
    <source>
        <dbReference type="ARBA" id="ARBA00023152"/>
    </source>
</evidence>
<dbReference type="GO" id="GO:0005524">
    <property type="term" value="F:ATP binding"/>
    <property type="evidence" value="ECO:0007669"/>
    <property type="project" value="UniProtKB-KW"/>
</dbReference>
<dbReference type="GO" id="GO:0016301">
    <property type="term" value="F:kinase activity"/>
    <property type="evidence" value="ECO:0007669"/>
    <property type="project" value="UniProtKB-KW"/>
</dbReference>
<dbReference type="InterPro" id="IPR015813">
    <property type="entry name" value="Pyrv/PenolPyrv_kinase-like_dom"/>
</dbReference>
<dbReference type="InterPro" id="IPR040442">
    <property type="entry name" value="Pyrv_kinase-like_dom_sf"/>
</dbReference>
<dbReference type="GO" id="GO:0004743">
    <property type="term" value="F:pyruvate kinase activity"/>
    <property type="evidence" value="ECO:0007669"/>
    <property type="project" value="UniProtKB-EC"/>
</dbReference>
<evidence type="ECO:0000313" key="16">
    <source>
        <dbReference type="Proteomes" id="UP000823561"/>
    </source>
</evidence>
<dbReference type="InterPro" id="IPR036918">
    <property type="entry name" value="Pyrv_Knase_C_sf"/>
</dbReference>
<dbReference type="SUPFAM" id="SSF51621">
    <property type="entry name" value="Phosphoenolpyruvate/pyruvate domain"/>
    <property type="match status" value="1"/>
</dbReference>
<dbReference type="EMBL" id="JADWDJ010000013">
    <property type="protein sequence ID" value="KAG5271117.1"/>
    <property type="molecule type" value="Genomic_DNA"/>
</dbReference>
<dbReference type="InterPro" id="IPR015793">
    <property type="entry name" value="Pyrv_Knase_brl"/>
</dbReference>
<evidence type="ECO:0000256" key="12">
    <source>
        <dbReference type="ARBA" id="ARBA00023317"/>
    </source>
</evidence>
<evidence type="ECO:0000256" key="13">
    <source>
        <dbReference type="RuleBase" id="RU000504"/>
    </source>
</evidence>
<dbReference type="InterPro" id="IPR018209">
    <property type="entry name" value="Pyrv_Knase_AS"/>
</dbReference>
<evidence type="ECO:0000256" key="3">
    <source>
        <dbReference type="ARBA" id="ARBA00008663"/>
    </source>
</evidence>
<keyword evidence="16" id="KW-1185">Reference proteome</keyword>